<sequence length="702" mass="82382">MELHHVLIPFSHCTTIVIAENHAPIQNIFPESGPTILATNRKYRDPFSNQIESKFPLVRRLILFPHCWAFFSILPEIDWTFPKVLDHNVTKFGYRERFLLDRYFRYEPYFISKNWPNQYFIWVSRIWRKIQNYLRPVVIWNKDMFGMYEIIIVPAAYDEHGENLILIGNNKTFELHFQNFYYLSNDLSSETGGYTNAWEPISCNAPNPHKCFQEIERIKKLIAERNKYFWKSVTFEIKYTEENIIDKIHTIKLSQHTGQVKLYKIANLATLDEFTTFLIFENFVNYNQSKVTNRHVFTSRESLEAAFASVLRPPDVSYIMDDVETFSFVSCYKVRPEVSFASALSAPFDGYIWIFLSSSFAAVVLLLKYLTERDMLDGILFTGGVCFEISLLADYTLKATRLLSTSGKFKLYYILALWTILCGVVLPNWYKTSFTMELIVPVKLSSPWKTIMNVKGVQVIIPFARFLDKARMEFNIKRHKRIAAFYEELKERLRELIRYEGDLKLFLEYKNVAYSLWLTTMNLRSQTAQENRTWDEISIHPIEYNDTTVLIKSLNSCGKIAMMDLKENVRLILPFLNDNKNGIVYEKGDDTFFSGIRGWRVVPVRGNYAEKTLKVLLSSGIYSYWEKWFKRVKPEKLFHHYANWTHPVNDAVSLLDYNSKIVTAFLVCGICLGVCGTAFVMEMKNAVLSKFLCRKFIYRVFK</sequence>
<feature type="transmembrane region" description="Helical" evidence="1">
    <location>
        <begin position="350"/>
        <end position="370"/>
    </location>
</feature>
<name>A0A226DWX0_FOLCA</name>
<gene>
    <name evidence="2" type="ORF">Fcan01_15493</name>
</gene>
<keyword evidence="1" id="KW-0472">Membrane</keyword>
<protein>
    <submittedName>
        <fullName evidence="2">Uncharacterized protein</fullName>
    </submittedName>
</protein>
<accession>A0A226DWX0</accession>
<feature type="transmembrane region" description="Helical" evidence="1">
    <location>
        <begin position="411"/>
        <end position="430"/>
    </location>
</feature>
<evidence type="ECO:0000313" key="2">
    <source>
        <dbReference type="EMBL" id="OXA49191.1"/>
    </source>
</evidence>
<keyword evidence="1" id="KW-1133">Transmembrane helix</keyword>
<dbReference type="AlphaFoldDB" id="A0A226DWX0"/>
<comment type="caution">
    <text evidence="2">The sequence shown here is derived from an EMBL/GenBank/DDBJ whole genome shotgun (WGS) entry which is preliminary data.</text>
</comment>
<organism evidence="2 3">
    <name type="scientific">Folsomia candida</name>
    <name type="common">Springtail</name>
    <dbReference type="NCBI Taxonomy" id="158441"/>
    <lineage>
        <taxon>Eukaryota</taxon>
        <taxon>Metazoa</taxon>
        <taxon>Ecdysozoa</taxon>
        <taxon>Arthropoda</taxon>
        <taxon>Hexapoda</taxon>
        <taxon>Collembola</taxon>
        <taxon>Entomobryomorpha</taxon>
        <taxon>Isotomoidea</taxon>
        <taxon>Isotomidae</taxon>
        <taxon>Proisotominae</taxon>
        <taxon>Folsomia</taxon>
    </lineage>
</organism>
<dbReference type="OrthoDB" id="8299208at2759"/>
<dbReference type="Proteomes" id="UP000198287">
    <property type="component" value="Unassembled WGS sequence"/>
</dbReference>
<evidence type="ECO:0000256" key="1">
    <source>
        <dbReference type="SAM" id="Phobius"/>
    </source>
</evidence>
<evidence type="ECO:0000313" key="3">
    <source>
        <dbReference type="Proteomes" id="UP000198287"/>
    </source>
</evidence>
<keyword evidence="3" id="KW-1185">Reference proteome</keyword>
<reference evidence="2 3" key="1">
    <citation type="submission" date="2015-12" db="EMBL/GenBank/DDBJ databases">
        <title>The genome of Folsomia candida.</title>
        <authorList>
            <person name="Faddeeva A."/>
            <person name="Derks M.F."/>
            <person name="Anvar Y."/>
            <person name="Smit S."/>
            <person name="Van Straalen N."/>
            <person name="Roelofs D."/>
        </authorList>
    </citation>
    <scope>NUCLEOTIDE SEQUENCE [LARGE SCALE GENOMIC DNA]</scope>
    <source>
        <strain evidence="2 3">VU population</strain>
        <tissue evidence="2">Whole body</tissue>
    </source>
</reference>
<feature type="transmembrane region" description="Helical" evidence="1">
    <location>
        <begin position="661"/>
        <end position="681"/>
    </location>
</feature>
<keyword evidence="1" id="KW-0812">Transmembrane</keyword>
<dbReference type="EMBL" id="LNIX01000010">
    <property type="protein sequence ID" value="OXA49191.1"/>
    <property type="molecule type" value="Genomic_DNA"/>
</dbReference>
<proteinExistence type="predicted"/>